<evidence type="ECO:0000259" key="2">
    <source>
        <dbReference type="SMART" id="SM00867"/>
    </source>
</evidence>
<dbReference type="Pfam" id="PF04264">
    <property type="entry name" value="YceI"/>
    <property type="match status" value="1"/>
</dbReference>
<dbReference type="InterPro" id="IPR036761">
    <property type="entry name" value="TTHA0802/YceI-like_sf"/>
</dbReference>
<sequence length="221" mass="24139">MKKSILSIALITLISFTSCKNETKTETTEEAVTEVAMEPTYSGTYTLDSANSSVAWVGSKPAGKHTGTITVKDGSFDITDSNVTGGTFTLDMNSINVTDIEGEDKEHLEIHLKGTGDKKEEDHFFNTTKFPTGTFKIKTVTEVEGVQTVTGDLTLKDITKEVSFPAEVTVSETEVALVSSAFKIDRTLWGVNYASKSIFDDLKDKFVDDEIELTVNVKAKK</sequence>
<keyword evidence="1" id="KW-0732">Signal</keyword>
<name>A0ABV5GPK2_9FLAO</name>
<protein>
    <submittedName>
        <fullName evidence="3">YceI family protein</fullName>
    </submittedName>
</protein>
<feature type="domain" description="Lipid/polyisoprenoid-binding YceI-like" evidence="2">
    <location>
        <begin position="44"/>
        <end position="220"/>
    </location>
</feature>
<dbReference type="PROSITE" id="PS51257">
    <property type="entry name" value="PROKAR_LIPOPROTEIN"/>
    <property type="match status" value="1"/>
</dbReference>
<dbReference type="SMART" id="SM00867">
    <property type="entry name" value="YceI"/>
    <property type="match status" value="1"/>
</dbReference>
<organism evidence="3 4">
    <name type="scientific">Flavobacterium jumunjinense</name>
    <dbReference type="NCBI Taxonomy" id="998845"/>
    <lineage>
        <taxon>Bacteria</taxon>
        <taxon>Pseudomonadati</taxon>
        <taxon>Bacteroidota</taxon>
        <taxon>Flavobacteriia</taxon>
        <taxon>Flavobacteriales</taxon>
        <taxon>Flavobacteriaceae</taxon>
        <taxon>Flavobacterium</taxon>
    </lineage>
</organism>
<dbReference type="EMBL" id="JBHMEY010000020">
    <property type="protein sequence ID" value="MFB9096790.1"/>
    <property type="molecule type" value="Genomic_DNA"/>
</dbReference>
<keyword evidence="4" id="KW-1185">Reference proteome</keyword>
<dbReference type="PANTHER" id="PTHR34406:SF1">
    <property type="entry name" value="PROTEIN YCEI"/>
    <property type="match status" value="1"/>
</dbReference>
<dbReference type="PANTHER" id="PTHR34406">
    <property type="entry name" value="PROTEIN YCEI"/>
    <property type="match status" value="1"/>
</dbReference>
<dbReference type="SUPFAM" id="SSF101874">
    <property type="entry name" value="YceI-like"/>
    <property type="match status" value="1"/>
</dbReference>
<dbReference type="RefSeq" id="WP_236456781.1">
    <property type="nucleotide sequence ID" value="NZ_CBCSGE010000018.1"/>
</dbReference>
<comment type="caution">
    <text evidence="3">The sequence shown here is derived from an EMBL/GenBank/DDBJ whole genome shotgun (WGS) entry which is preliminary data.</text>
</comment>
<feature type="chain" id="PRO_5047066123" evidence="1">
    <location>
        <begin position="21"/>
        <end position="221"/>
    </location>
</feature>
<reference evidence="3 4" key="1">
    <citation type="submission" date="2024-09" db="EMBL/GenBank/DDBJ databases">
        <authorList>
            <person name="Sun Q."/>
            <person name="Mori K."/>
        </authorList>
    </citation>
    <scope>NUCLEOTIDE SEQUENCE [LARGE SCALE GENOMIC DNA]</scope>
    <source>
        <strain evidence="3 4">CECT 7955</strain>
    </source>
</reference>
<gene>
    <name evidence="3" type="ORF">ACFFVF_09705</name>
</gene>
<evidence type="ECO:0000313" key="3">
    <source>
        <dbReference type="EMBL" id="MFB9096790.1"/>
    </source>
</evidence>
<dbReference type="Proteomes" id="UP001589607">
    <property type="component" value="Unassembled WGS sequence"/>
</dbReference>
<evidence type="ECO:0000256" key="1">
    <source>
        <dbReference type="SAM" id="SignalP"/>
    </source>
</evidence>
<evidence type="ECO:0000313" key="4">
    <source>
        <dbReference type="Proteomes" id="UP001589607"/>
    </source>
</evidence>
<accession>A0ABV5GPK2</accession>
<dbReference type="Gene3D" id="2.40.128.110">
    <property type="entry name" value="Lipid/polyisoprenoid-binding, YceI-like"/>
    <property type="match status" value="1"/>
</dbReference>
<proteinExistence type="predicted"/>
<feature type="signal peptide" evidence="1">
    <location>
        <begin position="1"/>
        <end position="20"/>
    </location>
</feature>
<dbReference type="InterPro" id="IPR007372">
    <property type="entry name" value="Lipid/polyisoprenoid-bd_YceI"/>
</dbReference>